<sequence length="306" mass="35532">MKIEKSNLSIVSGKYFEEVYNHNNYLIEFNENKSDYPLPVAVIYFSSSGIYYPNTIDAFKKAFIDTENKFEFYKSDLKIKADKNIYIRDIAKQFYITGISKQLPSMDAVIDFLKEQTEGYELYTVGSSAGAYAAALAGCILGAKLIYCFSGYFDLNVIDTKTWFYIDKFKNDSNKSKYFNLIEYIKGSSSYIIYFYPGQLPNDVEQSQFIKNLDHVISIKMDSNVHGLCCSRSAVKCLMKMESGEAIRRMKDFSVKYSNQVIKNSTLIKYLYKNKWFFYYTKDIIDTILKQLNRILKKIYSGYIAK</sequence>
<proteinExistence type="predicted"/>
<dbReference type="RefSeq" id="WP_238720619.1">
    <property type="nucleotide sequence ID" value="NZ_JAHQCW010000003.1"/>
</dbReference>
<accession>A0A949NDU4</accession>
<gene>
    <name evidence="1" type="ORF">KTH89_03355</name>
</gene>
<evidence type="ECO:0000313" key="1">
    <source>
        <dbReference type="EMBL" id="MBU9735559.1"/>
    </source>
</evidence>
<keyword evidence="2" id="KW-1185">Reference proteome</keyword>
<comment type="caution">
    <text evidence="1">The sequence shown here is derived from an EMBL/GenBank/DDBJ whole genome shotgun (WGS) entry which is preliminary data.</text>
</comment>
<dbReference type="SUPFAM" id="SSF53474">
    <property type="entry name" value="alpha/beta-Hydrolases"/>
    <property type="match status" value="1"/>
</dbReference>
<protein>
    <submittedName>
        <fullName evidence="1">Uncharacterized protein</fullName>
    </submittedName>
</protein>
<dbReference type="EMBL" id="JAHQCW010000003">
    <property type="protein sequence ID" value="MBU9735559.1"/>
    <property type="molecule type" value="Genomic_DNA"/>
</dbReference>
<dbReference type="InterPro" id="IPR029058">
    <property type="entry name" value="AB_hydrolase_fold"/>
</dbReference>
<dbReference type="Proteomes" id="UP000712157">
    <property type="component" value="Unassembled WGS sequence"/>
</dbReference>
<name>A0A949NDU4_9FIRM</name>
<reference evidence="1" key="1">
    <citation type="submission" date="2021-06" db="EMBL/GenBank/DDBJ databases">
        <title>Description of novel taxa of the family Lachnospiraceae.</title>
        <authorList>
            <person name="Chaplin A.V."/>
            <person name="Sokolova S.R."/>
            <person name="Pikina A.P."/>
            <person name="Korzhanova M."/>
            <person name="Belova V."/>
            <person name="Korostin D."/>
            <person name="Efimov B.A."/>
        </authorList>
    </citation>
    <scope>NUCLEOTIDE SEQUENCE</scope>
    <source>
        <strain evidence="1">ASD5720</strain>
    </source>
</reference>
<organism evidence="1 2">
    <name type="scientific">Diplocloster agilis</name>
    <dbReference type="NCBI Taxonomy" id="2850323"/>
    <lineage>
        <taxon>Bacteria</taxon>
        <taxon>Bacillati</taxon>
        <taxon>Bacillota</taxon>
        <taxon>Clostridia</taxon>
        <taxon>Lachnospirales</taxon>
        <taxon>Lachnospiraceae</taxon>
        <taxon>Diplocloster</taxon>
    </lineage>
</organism>
<evidence type="ECO:0000313" key="2">
    <source>
        <dbReference type="Proteomes" id="UP000712157"/>
    </source>
</evidence>
<dbReference type="AlphaFoldDB" id="A0A949NDU4"/>